<protein>
    <submittedName>
        <fullName evidence="2">Uncharacterized protein LOC127749901</fullName>
    </submittedName>
</protein>
<reference evidence="2" key="1">
    <citation type="submission" date="2025-08" db="UniProtKB">
        <authorList>
            <consortium name="RefSeq"/>
        </authorList>
    </citation>
    <scope>IDENTIFICATION</scope>
    <source>
        <tissue evidence="2">Whole organism</tissue>
    </source>
</reference>
<keyword evidence="1" id="KW-1185">Reference proteome</keyword>
<evidence type="ECO:0000313" key="1">
    <source>
        <dbReference type="Proteomes" id="UP000504606"/>
    </source>
</evidence>
<dbReference type="AlphaFoldDB" id="A0A9C6WRT6"/>
<gene>
    <name evidence="2" type="primary">LOC127749901</name>
</gene>
<dbReference type="GeneID" id="127749901"/>
<sequence length="128" mass="15092">MREYDQDEFYRFFRMTPDCFDWLLEKVGPFIRKRSNRKSVSAGERLAITLRYLASGDSQSSLSYLFRVFNEAISKIVTETTAVIWYTLKPLVFDEISEDFWRQKAAEFEAMWQFPMCVVVQSALNASK</sequence>
<dbReference type="RefSeq" id="XP_052125867.1">
    <property type="nucleotide sequence ID" value="XM_052269907.1"/>
</dbReference>
<evidence type="ECO:0000313" key="2">
    <source>
        <dbReference type="RefSeq" id="XP_052125867.1"/>
    </source>
</evidence>
<name>A0A9C6WRT6_FRAOC</name>
<organism evidence="1 2">
    <name type="scientific">Frankliniella occidentalis</name>
    <name type="common">Western flower thrips</name>
    <name type="synonym">Euthrips occidentalis</name>
    <dbReference type="NCBI Taxonomy" id="133901"/>
    <lineage>
        <taxon>Eukaryota</taxon>
        <taxon>Metazoa</taxon>
        <taxon>Ecdysozoa</taxon>
        <taxon>Arthropoda</taxon>
        <taxon>Hexapoda</taxon>
        <taxon>Insecta</taxon>
        <taxon>Pterygota</taxon>
        <taxon>Neoptera</taxon>
        <taxon>Paraneoptera</taxon>
        <taxon>Thysanoptera</taxon>
        <taxon>Terebrantia</taxon>
        <taxon>Thripoidea</taxon>
        <taxon>Thripidae</taxon>
        <taxon>Frankliniella</taxon>
    </lineage>
</organism>
<dbReference type="Proteomes" id="UP000504606">
    <property type="component" value="Unplaced"/>
</dbReference>
<accession>A0A9C6WRT6</accession>
<dbReference type="OrthoDB" id="6618525at2759"/>
<dbReference type="KEGG" id="foc:127749901"/>
<proteinExistence type="predicted"/>